<dbReference type="InterPro" id="IPR020594">
    <property type="entry name" value="Ribosomal_bL9_bac/chp"/>
</dbReference>
<dbReference type="InterPro" id="IPR020070">
    <property type="entry name" value="Ribosomal_bL9_N"/>
</dbReference>
<dbReference type="GO" id="GO:0019843">
    <property type="term" value="F:rRNA binding"/>
    <property type="evidence" value="ECO:0007669"/>
    <property type="project" value="UniProtKB-UniRule"/>
</dbReference>
<dbReference type="InterPro" id="IPR009027">
    <property type="entry name" value="Ribosomal_bL9/RNase_H1_N"/>
</dbReference>
<protein>
    <recommendedName>
        <fullName evidence="6 7">Large ribosomal subunit protein bL9</fullName>
    </recommendedName>
</protein>
<name>A0A5S5ME26_9BACT</name>
<dbReference type="EMBL" id="VDMB01000017">
    <property type="protein sequence ID" value="TYT73939.1"/>
    <property type="molecule type" value="Genomic_DNA"/>
</dbReference>
<proteinExistence type="inferred from homology"/>
<evidence type="ECO:0000313" key="9">
    <source>
        <dbReference type="EMBL" id="TYT73939.1"/>
    </source>
</evidence>
<dbReference type="InterPro" id="IPR020069">
    <property type="entry name" value="Ribosomal_bL9_C"/>
</dbReference>
<evidence type="ECO:0000256" key="5">
    <source>
        <dbReference type="ARBA" id="ARBA00023274"/>
    </source>
</evidence>
<keyword evidence="5 7" id="KW-0687">Ribonucleoprotein</keyword>
<dbReference type="Gene3D" id="3.10.430.100">
    <property type="entry name" value="Ribosomal protein L9, C-terminal domain"/>
    <property type="match status" value="1"/>
</dbReference>
<dbReference type="OrthoDB" id="9788336at2"/>
<evidence type="ECO:0000256" key="3">
    <source>
        <dbReference type="ARBA" id="ARBA00022884"/>
    </source>
</evidence>
<comment type="similarity">
    <text evidence="1 7">Belongs to the bacterial ribosomal protein bL9 family.</text>
</comment>
<evidence type="ECO:0000256" key="1">
    <source>
        <dbReference type="ARBA" id="ARBA00010605"/>
    </source>
</evidence>
<dbReference type="PROSITE" id="PS00651">
    <property type="entry name" value="RIBOSOMAL_L9"/>
    <property type="match status" value="1"/>
</dbReference>
<dbReference type="Gene3D" id="3.40.5.10">
    <property type="entry name" value="Ribosomal protein L9, N-terminal domain"/>
    <property type="match status" value="1"/>
</dbReference>
<evidence type="ECO:0000256" key="4">
    <source>
        <dbReference type="ARBA" id="ARBA00022980"/>
    </source>
</evidence>
<keyword evidence="2 7" id="KW-0699">rRNA-binding</keyword>
<evidence type="ECO:0000256" key="6">
    <source>
        <dbReference type="ARBA" id="ARBA00035292"/>
    </source>
</evidence>
<dbReference type="InterPro" id="IPR036791">
    <property type="entry name" value="Ribosomal_bL9_C_sf"/>
</dbReference>
<dbReference type="NCBIfam" id="TIGR00158">
    <property type="entry name" value="L9"/>
    <property type="match status" value="1"/>
</dbReference>
<keyword evidence="10" id="KW-1185">Reference proteome</keyword>
<dbReference type="SUPFAM" id="SSF55658">
    <property type="entry name" value="L9 N-domain-like"/>
    <property type="match status" value="1"/>
</dbReference>
<accession>A0A5S5ME26</accession>
<evidence type="ECO:0000256" key="2">
    <source>
        <dbReference type="ARBA" id="ARBA00022730"/>
    </source>
</evidence>
<dbReference type="Proteomes" id="UP000321899">
    <property type="component" value="Unassembled WGS sequence"/>
</dbReference>
<sequence>MKVILKETIESLGIIGSEVNVADGYARNYLLPQSKAIPATPQNRKVMEQMKVRVQAQIAKERSIAEELAVRLNEISITLSAKVADEGKLYGSITVQDIVRALQEQNVEVERRQLLLPEPIKALGTYKVPVRVYKGVEPEITVEVVPAA</sequence>
<comment type="function">
    <text evidence="7">Binds to the 23S rRNA.</text>
</comment>
<feature type="domain" description="Ribosomal protein L9" evidence="8">
    <location>
        <begin position="13"/>
        <end position="40"/>
    </location>
</feature>
<dbReference type="AlphaFoldDB" id="A0A5S5ME26"/>
<dbReference type="GO" id="GO:0006412">
    <property type="term" value="P:translation"/>
    <property type="evidence" value="ECO:0007669"/>
    <property type="project" value="UniProtKB-UniRule"/>
</dbReference>
<comment type="caution">
    <text evidence="9">The sequence shown here is derived from an EMBL/GenBank/DDBJ whole genome shotgun (WGS) entry which is preliminary data.</text>
</comment>
<keyword evidence="3 7" id="KW-0694">RNA-binding</keyword>
<dbReference type="RefSeq" id="WP_139449761.1">
    <property type="nucleotide sequence ID" value="NZ_VDMB01000017.1"/>
</dbReference>
<dbReference type="SUPFAM" id="SSF55653">
    <property type="entry name" value="Ribosomal protein L9 C-domain"/>
    <property type="match status" value="1"/>
</dbReference>
<dbReference type="Pfam" id="PF01281">
    <property type="entry name" value="Ribosomal_L9_N"/>
    <property type="match status" value="1"/>
</dbReference>
<keyword evidence="4 7" id="KW-0689">Ribosomal protein</keyword>
<dbReference type="InterPro" id="IPR036935">
    <property type="entry name" value="Ribosomal_bL9_N_sf"/>
</dbReference>
<organism evidence="9 10">
    <name type="scientific">Desulfobotulus mexicanus</name>
    <dbReference type="NCBI Taxonomy" id="2586642"/>
    <lineage>
        <taxon>Bacteria</taxon>
        <taxon>Pseudomonadati</taxon>
        <taxon>Thermodesulfobacteriota</taxon>
        <taxon>Desulfobacteria</taxon>
        <taxon>Desulfobacterales</taxon>
        <taxon>Desulfobacteraceae</taxon>
        <taxon>Desulfobotulus</taxon>
    </lineage>
</organism>
<dbReference type="PANTHER" id="PTHR21368">
    <property type="entry name" value="50S RIBOSOMAL PROTEIN L9"/>
    <property type="match status" value="1"/>
</dbReference>
<dbReference type="HAMAP" id="MF_00503">
    <property type="entry name" value="Ribosomal_bL9"/>
    <property type="match status" value="1"/>
</dbReference>
<dbReference type="GO" id="GO:0003735">
    <property type="term" value="F:structural constituent of ribosome"/>
    <property type="evidence" value="ECO:0007669"/>
    <property type="project" value="InterPro"/>
</dbReference>
<reference evidence="9 10" key="1">
    <citation type="submission" date="2019-06" db="EMBL/GenBank/DDBJ databases">
        <title>Desulfobotulus mexicanus sp. nov., a novel sulfate-reducing bacterium isolated from the sediment of an alkaline crater lake in Mexico.</title>
        <authorList>
            <person name="Hirschler-Rea A."/>
        </authorList>
    </citation>
    <scope>NUCLEOTIDE SEQUENCE [LARGE SCALE GENOMIC DNA]</scope>
    <source>
        <strain evidence="9 10">PAR22N</strain>
    </source>
</reference>
<evidence type="ECO:0000313" key="10">
    <source>
        <dbReference type="Proteomes" id="UP000321899"/>
    </source>
</evidence>
<dbReference type="Pfam" id="PF03948">
    <property type="entry name" value="Ribosomal_L9_C"/>
    <property type="match status" value="1"/>
</dbReference>
<dbReference type="GO" id="GO:1990904">
    <property type="term" value="C:ribonucleoprotein complex"/>
    <property type="evidence" value="ECO:0007669"/>
    <property type="project" value="UniProtKB-KW"/>
</dbReference>
<evidence type="ECO:0000259" key="8">
    <source>
        <dbReference type="PROSITE" id="PS00651"/>
    </source>
</evidence>
<dbReference type="GO" id="GO:0005840">
    <property type="term" value="C:ribosome"/>
    <property type="evidence" value="ECO:0007669"/>
    <property type="project" value="UniProtKB-KW"/>
</dbReference>
<evidence type="ECO:0000256" key="7">
    <source>
        <dbReference type="HAMAP-Rule" id="MF_00503"/>
    </source>
</evidence>
<gene>
    <name evidence="7" type="primary">rplI</name>
    <name evidence="9" type="ORF">FIM25_12300</name>
</gene>
<dbReference type="InterPro" id="IPR000244">
    <property type="entry name" value="Ribosomal_bL9"/>
</dbReference>